<dbReference type="Pfam" id="PF07811">
    <property type="entry name" value="TadE"/>
    <property type="match status" value="1"/>
</dbReference>
<keyword evidence="4" id="KW-1185">Reference proteome</keyword>
<evidence type="ECO:0000313" key="4">
    <source>
        <dbReference type="Proteomes" id="UP000321062"/>
    </source>
</evidence>
<sequence length="221" mass="24009">MAHDHELRRVQPGDLFGWDAAARRGARLQERALPMMGRLVSRWRDLARSNQGAAAVEFALILPILLLLYFGSIEASQLIIADRRVTVVAGTLGDLVSRSKDSISTSTLDNYFSAASSTMGPMSTSGLIQVVSLLSVDSNGVATVKWSQAYPATATPRAKNSTYDMSGAPQMRDLAKGKDIVVSEASYTYQPMLDLVFKSNIPLARTNFYLPRFPGTIACSC</sequence>
<gene>
    <name evidence="3" type="ORF">FNA67_00530</name>
</gene>
<dbReference type="KEGG" id="yti:FNA67_00530"/>
<organism evidence="3 4">
    <name type="scientific">Paradevosia tibetensis</name>
    <dbReference type="NCBI Taxonomy" id="1447062"/>
    <lineage>
        <taxon>Bacteria</taxon>
        <taxon>Pseudomonadati</taxon>
        <taxon>Pseudomonadota</taxon>
        <taxon>Alphaproteobacteria</taxon>
        <taxon>Hyphomicrobiales</taxon>
        <taxon>Devosiaceae</taxon>
        <taxon>Paradevosia</taxon>
    </lineage>
</organism>
<feature type="transmembrane region" description="Helical" evidence="1">
    <location>
        <begin position="52"/>
        <end position="71"/>
    </location>
</feature>
<keyword evidence="1" id="KW-0812">Transmembrane</keyword>
<protein>
    <submittedName>
        <fullName evidence="3">Pilus assembly protein</fullName>
    </submittedName>
</protein>
<dbReference type="AlphaFoldDB" id="A0A5B9DI81"/>
<dbReference type="OrthoDB" id="7189296at2"/>
<dbReference type="InterPro" id="IPR012495">
    <property type="entry name" value="TadE-like_dom"/>
</dbReference>
<evidence type="ECO:0000259" key="2">
    <source>
        <dbReference type="Pfam" id="PF07811"/>
    </source>
</evidence>
<reference evidence="3 4" key="1">
    <citation type="journal article" date="2015" name="Int. J. Syst. Evol. Microbiol.">
        <title>Youhaiella tibetensis gen. nov., sp. nov., isolated from subsurface sediment.</title>
        <authorList>
            <person name="Wang Y.X."/>
            <person name="Huang F.Q."/>
            <person name="Nogi Y."/>
            <person name="Pang S.J."/>
            <person name="Wang P.K."/>
            <person name="Lv J."/>
        </authorList>
    </citation>
    <scope>NUCLEOTIDE SEQUENCE [LARGE SCALE GENOMIC DNA]</scope>
    <source>
        <strain evidence="4">fig4</strain>
    </source>
</reference>
<evidence type="ECO:0000313" key="3">
    <source>
        <dbReference type="EMBL" id="QEE18756.1"/>
    </source>
</evidence>
<proteinExistence type="predicted"/>
<keyword evidence="1" id="KW-1133">Transmembrane helix</keyword>
<feature type="domain" description="TadE-like" evidence="2">
    <location>
        <begin position="52"/>
        <end position="89"/>
    </location>
</feature>
<name>A0A5B9DI81_9HYPH</name>
<evidence type="ECO:0000256" key="1">
    <source>
        <dbReference type="SAM" id="Phobius"/>
    </source>
</evidence>
<dbReference type="Proteomes" id="UP000321062">
    <property type="component" value="Chromosome"/>
</dbReference>
<dbReference type="EMBL" id="CP041690">
    <property type="protein sequence ID" value="QEE18756.1"/>
    <property type="molecule type" value="Genomic_DNA"/>
</dbReference>
<keyword evidence="1" id="KW-0472">Membrane</keyword>
<accession>A0A5B9DI81</accession>